<dbReference type="AlphaFoldDB" id="A0AA42WCB1"/>
<reference evidence="2" key="1">
    <citation type="submission" date="2022-09" db="EMBL/GenBank/DDBJ databases">
        <title>Intensive care unit water sources are persistently colonized with multi-drug resistant bacteria and are the site of extensive horizontal gene transfer of antibiotic resistance genes.</title>
        <authorList>
            <person name="Diorio-Toth L."/>
        </authorList>
    </citation>
    <scope>NUCLEOTIDE SEQUENCE</scope>
    <source>
        <strain evidence="2">GD03676</strain>
    </source>
</reference>
<dbReference type="PANTHER" id="PTHR42928:SF5">
    <property type="entry name" value="BLR1237 PROTEIN"/>
    <property type="match status" value="1"/>
</dbReference>
<dbReference type="RefSeq" id="WP_280028220.1">
    <property type="nucleotide sequence ID" value="NZ_JAOCKG010000009.1"/>
</dbReference>
<evidence type="ECO:0000313" key="3">
    <source>
        <dbReference type="Proteomes" id="UP001161276"/>
    </source>
</evidence>
<sequence length="315" mass="32934">MAVAASCAASSAVQAATFPDKPVRFIAPTAAGSAPDIITRLVADKLGQRWGKPVIVENRPGGNGIIGMSALTRADPDGYTLAMFHAAAAVTTPFLYQAAKFDIERDTDVVATLGYTPMMLVTTPGTPYRTVADLVAAAKGGEDSDLVIGSPTRGSIPSLSVYLMGQLSDRDFRQVSFSGTSQALQTLIKGDIPVYIDGVAPLVPLVRAGKLVPIAMSADEALPGFENIPLVKSTLPGMVTSGWFAVFAPKGTPAGVLESVNAAINDVLRESDVQGRLADIGTFPMIKTRSEAGSFVHEEKTKWGGVITKAQVKAE</sequence>
<dbReference type="PIRSF" id="PIRSF017082">
    <property type="entry name" value="YflP"/>
    <property type="match status" value="1"/>
</dbReference>
<organism evidence="2 3">
    <name type="scientific">Achromobacter marplatensis</name>
    <dbReference type="NCBI Taxonomy" id="470868"/>
    <lineage>
        <taxon>Bacteria</taxon>
        <taxon>Pseudomonadati</taxon>
        <taxon>Pseudomonadota</taxon>
        <taxon>Betaproteobacteria</taxon>
        <taxon>Burkholderiales</taxon>
        <taxon>Alcaligenaceae</taxon>
        <taxon>Achromobacter</taxon>
    </lineage>
</organism>
<dbReference type="PANTHER" id="PTHR42928">
    <property type="entry name" value="TRICARBOXYLATE-BINDING PROTEIN"/>
    <property type="match status" value="1"/>
</dbReference>
<gene>
    <name evidence="2" type="ORF">N5K24_20140</name>
</gene>
<dbReference type="Gene3D" id="3.40.190.150">
    <property type="entry name" value="Bordetella uptake gene, domain 1"/>
    <property type="match status" value="1"/>
</dbReference>
<dbReference type="CDD" id="cd07012">
    <property type="entry name" value="PBP2_Bug_TTT"/>
    <property type="match status" value="1"/>
</dbReference>
<dbReference type="Gene3D" id="3.40.190.10">
    <property type="entry name" value="Periplasmic binding protein-like II"/>
    <property type="match status" value="1"/>
</dbReference>
<dbReference type="SUPFAM" id="SSF53850">
    <property type="entry name" value="Periplasmic binding protein-like II"/>
    <property type="match status" value="1"/>
</dbReference>
<dbReference type="InterPro" id="IPR005064">
    <property type="entry name" value="BUG"/>
</dbReference>
<proteinExistence type="inferred from homology"/>
<dbReference type="Proteomes" id="UP001161276">
    <property type="component" value="Unassembled WGS sequence"/>
</dbReference>
<accession>A0AA42WCB1</accession>
<dbReference type="EMBL" id="JAOCKG010000009">
    <property type="protein sequence ID" value="MDH2052724.1"/>
    <property type="molecule type" value="Genomic_DNA"/>
</dbReference>
<dbReference type="InterPro" id="IPR042100">
    <property type="entry name" value="Bug_dom1"/>
</dbReference>
<evidence type="ECO:0000313" key="2">
    <source>
        <dbReference type="EMBL" id="MDH2052724.1"/>
    </source>
</evidence>
<comment type="caution">
    <text evidence="2">The sequence shown here is derived from an EMBL/GenBank/DDBJ whole genome shotgun (WGS) entry which is preliminary data.</text>
</comment>
<dbReference type="Pfam" id="PF03401">
    <property type="entry name" value="TctC"/>
    <property type="match status" value="1"/>
</dbReference>
<protein>
    <submittedName>
        <fullName evidence="2">Tripartite tricarboxylate transporter substrate binding protein</fullName>
    </submittedName>
</protein>
<name>A0AA42WCB1_9BURK</name>
<evidence type="ECO:0000256" key="1">
    <source>
        <dbReference type="ARBA" id="ARBA00006987"/>
    </source>
</evidence>
<comment type="similarity">
    <text evidence="1">Belongs to the UPF0065 (bug) family.</text>
</comment>